<comment type="catalytic activity">
    <reaction evidence="6 7">
        <text>Release of N-terminal amino acids, preferentially methionine, from peptides and arylamides.</text>
        <dbReference type="EC" id="3.4.11.18"/>
    </reaction>
</comment>
<protein>
    <recommendedName>
        <fullName evidence="6 7">Methionine aminopeptidase</fullName>
        <shortName evidence="6">MAP</shortName>
        <shortName evidence="6">MetAP</shortName>
        <ecNumber evidence="6 7">3.4.11.18</ecNumber>
    </recommendedName>
    <alternativeName>
        <fullName evidence="6">Peptidase M</fullName>
    </alternativeName>
</protein>
<comment type="cofactor">
    <cofactor evidence="6">
        <name>Co(2+)</name>
        <dbReference type="ChEBI" id="CHEBI:48828"/>
    </cofactor>
    <cofactor evidence="6">
        <name>Zn(2+)</name>
        <dbReference type="ChEBI" id="CHEBI:29105"/>
    </cofactor>
    <cofactor evidence="6">
        <name>Mn(2+)</name>
        <dbReference type="ChEBI" id="CHEBI:29035"/>
    </cofactor>
    <cofactor evidence="6">
        <name>Fe(2+)</name>
        <dbReference type="ChEBI" id="CHEBI:29033"/>
    </cofactor>
    <text evidence="6">Binds 2 divalent metal cations per subunit. Has a high-affinity and a low affinity metal-binding site. The true nature of the physiological cofactor is under debate. The enzyme is active with cobalt, zinc, manganese or divalent iron ions. Most likely, methionine aminopeptidases function as mononuclear Fe(2+)-metalloproteases under physiological conditions, and the catalytically relevant metal-binding site has been assigned to the histidine-containing high-affinity site.</text>
</comment>
<evidence type="ECO:0000256" key="7">
    <source>
        <dbReference type="RuleBase" id="RU003653"/>
    </source>
</evidence>
<dbReference type="EMBL" id="AP012057">
    <property type="protein sequence ID" value="BAN04360.1"/>
    <property type="molecule type" value="Genomic_DNA"/>
</dbReference>
<keyword evidence="5 6" id="KW-0378">Hydrolase</keyword>
<dbReference type="PRINTS" id="PR00599">
    <property type="entry name" value="MAPEPTIDASE"/>
</dbReference>
<evidence type="ECO:0000256" key="6">
    <source>
        <dbReference type="HAMAP-Rule" id="MF_01974"/>
    </source>
</evidence>
<dbReference type="Proteomes" id="UP000011863">
    <property type="component" value="Chromosome"/>
</dbReference>
<dbReference type="KEGG" id="aym:YM304_40460"/>
<dbReference type="PANTHER" id="PTHR43330:SF16">
    <property type="entry name" value="METHIONINE AMINOPEPTIDASE 2"/>
    <property type="match status" value="1"/>
</dbReference>
<dbReference type="Pfam" id="PF00557">
    <property type="entry name" value="Peptidase_M24"/>
    <property type="match status" value="1"/>
</dbReference>
<dbReference type="InterPro" id="IPR001714">
    <property type="entry name" value="Pept_M24_MAP"/>
</dbReference>
<organism evidence="9 10">
    <name type="scientific">Ilumatobacter coccineus (strain NBRC 103263 / KCTC 29153 / YM16-304)</name>
    <dbReference type="NCBI Taxonomy" id="1313172"/>
    <lineage>
        <taxon>Bacteria</taxon>
        <taxon>Bacillati</taxon>
        <taxon>Actinomycetota</taxon>
        <taxon>Acidimicrobiia</taxon>
        <taxon>Acidimicrobiales</taxon>
        <taxon>Ilumatobacteraceae</taxon>
        <taxon>Ilumatobacter</taxon>
    </lineage>
</organism>
<dbReference type="InterPro" id="IPR000994">
    <property type="entry name" value="Pept_M24"/>
</dbReference>
<dbReference type="GO" id="GO:0046872">
    <property type="term" value="F:metal ion binding"/>
    <property type="evidence" value="ECO:0007669"/>
    <property type="project" value="UniProtKB-UniRule"/>
</dbReference>
<dbReference type="InterPro" id="IPR004027">
    <property type="entry name" value="SEC_C_motif"/>
</dbReference>
<dbReference type="Gene3D" id="3.10.450.50">
    <property type="match status" value="1"/>
</dbReference>
<dbReference type="GO" id="GO:0006508">
    <property type="term" value="P:proteolysis"/>
    <property type="evidence" value="ECO:0007669"/>
    <property type="project" value="UniProtKB-KW"/>
</dbReference>
<dbReference type="AlphaFoldDB" id="A0A6C7EDC1"/>
<name>A0A6C7EDC1_ILUCY</name>
<dbReference type="PANTHER" id="PTHR43330">
    <property type="entry name" value="METHIONINE AMINOPEPTIDASE"/>
    <property type="match status" value="1"/>
</dbReference>
<keyword evidence="3 6" id="KW-0645">Protease</keyword>
<dbReference type="GO" id="GO:0004239">
    <property type="term" value="F:initiator methionyl aminopeptidase activity"/>
    <property type="evidence" value="ECO:0007669"/>
    <property type="project" value="UniProtKB-UniRule"/>
</dbReference>
<evidence type="ECO:0000256" key="1">
    <source>
        <dbReference type="ARBA" id="ARBA00002521"/>
    </source>
</evidence>
<feature type="binding site" evidence="6">
    <location>
        <position position="294"/>
    </location>
    <ligand>
        <name>a divalent metal cation</name>
        <dbReference type="ChEBI" id="CHEBI:60240"/>
        <label>2</label>
        <note>catalytic</note>
    </ligand>
</feature>
<evidence type="ECO:0000259" key="8">
    <source>
        <dbReference type="Pfam" id="PF00557"/>
    </source>
</evidence>
<keyword evidence="2 6" id="KW-0031">Aminopeptidase</keyword>
<feature type="binding site" evidence="6">
    <location>
        <position position="237"/>
    </location>
    <ligand>
        <name>substrate</name>
    </ligand>
</feature>
<feature type="domain" description="Peptidase M24" evidence="8">
    <location>
        <begin position="74"/>
        <end position="301"/>
    </location>
</feature>
<evidence type="ECO:0000256" key="4">
    <source>
        <dbReference type="ARBA" id="ARBA00022723"/>
    </source>
</evidence>
<evidence type="ECO:0000313" key="10">
    <source>
        <dbReference type="Proteomes" id="UP000011863"/>
    </source>
</evidence>
<dbReference type="Pfam" id="PF02810">
    <property type="entry name" value="SEC-C"/>
    <property type="match status" value="1"/>
</dbReference>
<dbReference type="OrthoDB" id="9802055at2"/>
<evidence type="ECO:0000256" key="3">
    <source>
        <dbReference type="ARBA" id="ARBA00022670"/>
    </source>
</evidence>
<gene>
    <name evidence="6 9" type="primary">map</name>
    <name evidence="9" type="ORF">YM304_40460</name>
</gene>
<evidence type="ECO:0000256" key="2">
    <source>
        <dbReference type="ARBA" id="ARBA00022438"/>
    </source>
</evidence>
<proteinExistence type="inferred from homology"/>
<dbReference type="SUPFAM" id="SSF55920">
    <property type="entry name" value="Creatinase/aminopeptidase"/>
    <property type="match status" value="1"/>
</dbReference>
<feature type="binding site" evidence="6">
    <location>
        <position position="263"/>
    </location>
    <ligand>
        <name>a divalent metal cation</name>
        <dbReference type="ChEBI" id="CHEBI:60240"/>
        <label>2</label>
        <note>catalytic</note>
    </ligand>
</feature>
<feature type="binding site" evidence="6">
    <location>
        <position position="167"/>
    </location>
    <ligand>
        <name>a divalent metal cation</name>
        <dbReference type="ChEBI" id="CHEBI:60240"/>
        <label>2</label>
        <note>catalytic</note>
    </ligand>
</feature>
<dbReference type="SUPFAM" id="SSF103642">
    <property type="entry name" value="Sec-C motif"/>
    <property type="match status" value="1"/>
</dbReference>
<comment type="subunit">
    <text evidence="6">Monomer.</text>
</comment>
<accession>A0A6C7EDC1</accession>
<feature type="binding site" evidence="6">
    <location>
        <position position="230"/>
    </location>
    <ligand>
        <name>a divalent metal cation</name>
        <dbReference type="ChEBI" id="CHEBI:60240"/>
        <label>2</label>
        <note>catalytic</note>
    </ligand>
</feature>
<dbReference type="CDD" id="cd01086">
    <property type="entry name" value="MetAP1"/>
    <property type="match status" value="1"/>
</dbReference>
<evidence type="ECO:0000256" key="5">
    <source>
        <dbReference type="ARBA" id="ARBA00022801"/>
    </source>
</evidence>
<keyword evidence="10" id="KW-1185">Reference proteome</keyword>
<feature type="binding site" evidence="6">
    <location>
        <position position="139"/>
    </location>
    <ligand>
        <name>substrate</name>
    </ligand>
</feature>
<dbReference type="GO" id="GO:0070006">
    <property type="term" value="F:metalloaminopeptidase activity"/>
    <property type="evidence" value="ECO:0007669"/>
    <property type="project" value="UniProtKB-UniRule"/>
</dbReference>
<dbReference type="GO" id="GO:0005829">
    <property type="term" value="C:cytosol"/>
    <property type="evidence" value="ECO:0007669"/>
    <property type="project" value="TreeGrafter"/>
</dbReference>
<keyword evidence="4 6" id="KW-0479">Metal-binding</keyword>
<reference evidence="9 10" key="1">
    <citation type="journal article" date="2013" name="Int. J. Syst. Evol. Microbiol.">
        <title>Ilumatobacter nonamiense sp. nov. and Ilumatobacter coccineum sp. nov., isolated from seashore sand.</title>
        <authorList>
            <person name="Matsumoto A."/>
            <person name="Kasai H."/>
            <person name="Matsuo Y."/>
            <person name="Shizuri Y."/>
            <person name="Ichikawa N."/>
            <person name="Fujita N."/>
            <person name="Omura S."/>
            <person name="Takahashi Y."/>
        </authorList>
    </citation>
    <scope>NUCLEOTIDE SEQUENCE [LARGE SCALE GENOMIC DNA]</scope>
    <source>
        <strain evidence="10">NBRC 103263 / KCTC 29153 / YM16-304</strain>
    </source>
</reference>
<dbReference type="PROSITE" id="PS00680">
    <property type="entry name" value="MAP_1"/>
    <property type="match status" value="1"/>
</dbReference>
<dbReference type="InterPro" id="IPR036005">
    <property type="entry name" value="Creatinase/aminopeptidase-like"/>
</dbReference>
<dbReference type="InterPro" id="IPR002467">
    <property type="entry name" value="Pept_M24A_MAP1"/>
</dbReference>
<comment type="similarity">
    <text evidence="6">Belongs to the peptidase M24A family. Methionine aminopeptidase type 1 subfamily.</text>
</comment>
<dbReference type="HAMAP" id="MF_01974">
    <property type="entry name" value="MetAP_1"/>
    <property type="match status" value="1"/>
</dbReference>
<dbReference type="Gene3D" id="3.90.230.10">
    <property type="entry name" value="Creatinase/methionine aminopeptidase superfamily"/>
    <property type="match status" value="1"/>
</dbReference>
<comment type="function">
    <text evidence="1 6">Removes the N-terminal methionine from nascent proteins. The N-terminal methionine is often cleaved when the second residue in the primary sequence is small and uncharged (Met-Ala-, Cys, Gly, Pro, Ser, Thr, or Val). Requires deformylation of the N(alpha)-formylated initiator methionine before it can be hydrolyzed.</text>
</comment>
<feature type="binding site" evidence="6">
    <location>
        <position position="156"/>
    </location>
    <ligand>
        <name>a divalent metal cation</name>
        <dbReference type="ChEBI" id="CHEBI:60240"/>
        <label>1</label>
    </ligand>
</feature>
<dbReference type="EC" id="3.4.11.18" evidence="6 7"/>
<dbReference type="NCBIfam" id="TIGR00500">
    <property type="entry name" value="met_pdase_I"/>
    <property type="match status" value="1"/>
</dbReference>
<evidence type="ECO:0000313" key="9">
    <source>
        <dbReference type="EMBL" id="BAN04360.1"/>
    </source>
</evidence>
<sequence>MKLKANDRCWCGSGGKYKRCHGDQRALDLAPVELGTVSPPRPVPDTIARPDYVTNGVVGTSRAPQIHDADSLARHRHACAVAAEVLIRTGEHVAVGVTTDELDAIAHDIYVELGAYPSDLHYKGYTKSICTSVNGVICHGIPDDRPLADGDIVNIDVTAYIDGMHGDTSATFHAGTPVPAIAGLVDTTREATLRGIAAIRPFDRLQLIAEAIEPFAASRGYSVIREYGGHGIGATFHADPHVSHHIDRFDDVIVVPGMTFTIEPMLTSGRPTFHQAADGWTEHADDNRPSAQFEHTVLVTDSGAEILTVTASGESAAGTLDSLA</sequence>
<feature type="binding site" evidence="6">
    <location>
        <position position="294"/>
    </location>
    <ligand>
        <name>a divalent metal cation</name>
        <dbReference type="ChEBI" id="CHEBI:60240"/>
        <label>1</label>
    </ligand>
</feature>
<feature type="binding site" evidence="6">
    <location>
        <position position="167"/>
    </location>
    <ligand>
        <name>a divalent metal cation</name>
        <dbReference type="ChEBI" id="CHEBI:60240"/>
        <label>1</label>
    </ligand>
</feature>